<sequence>MKLSLVAASYCLALVAAYPSSSQHFPRADVLTSTNGTRSRFTVRAKIVDATKTGIELGVKQYSGYFDDNLNNRHMFFWFFESRGNPKQDPIVLQVSGGPGCSSADDPMGGGFSPAKFENGKLVRNEISFHNQASILYLDQPLGTGFSYPREGVNNSASAARDISDALAAFFQHFPEYSTQSFHLHGVSYAGRIIPPLAHDILSREGPKINLKSIMMGNSMIDPARQVQGNVPLLCGKAGYPALASKKTCEKAEKDEHLCIDAYVKCYEPEANCKTVPEACFYDSPVRAEANVNDYDIRKKASMPNMNATSSPAEDLVRSPSFQEAIGTERISWESCSNDVMRDFSAVGDGYKPYHKLIPGILERIPVLIYNGDVDLLCSWRGGLATTEAVEWPSKSDYNKVQLKPVTLSSGREFGQTKSAHGLTYLRIYQAGHGAFGNQPEAAAEVVRRWFGSAKVGSSAIYNN</sequence>
<dbReference type="SUPFAM" id="SSF53474">
    <property type="entry name" value="alpha/beta-Hydrolases"/>
    <property type="match status" value="1"/>
</dbReference>
<evidence type="ECO:0000256" key="2">
    <source>
        <dbReference type="ARBA" id="ARBA00012446"/>
    </source>
</evidence>
<dbReference type="EC" id="3.4.16.5" evidence="2"/>
<evidence type="ECO:0000256" key="3">
    <source>
        <dbReference type="ARBA" id="ARBA00022645"/>
    </source>
</evidence>
<evidence type="ECO:0000256" key="6">
    <source>
        <dbReference type="ARBA" id="ARBA00023180"/>
    </source>
</evidence>
<dbReference type="InterPro" id="IPR001563">
    <property type="entry name" value="Peptidase_S10"/>
</dbReference>
<dbReference type="Gene3D" id="3.40.50.1820">
    <property type="entry name" value="alpha/beta hydrolase"/>
    <property type="match status" value="1"/>
</dbReference>
<accession>S8AHF8</accession>
<evidence type="ECO:0000256" key="5">
    <source>
        <dbReference type="ARBA" id="ARBA00022801"/>
    </source>
</evidence>
<feature type="signal peptide" evidence="7">
    <location>
        <begin position="1"/>
        <end position="17"/>
    </location>
</feature>
<keyword evidence="4" id="KW-0645">Protease</keyword>
<keyword evidence="3" id="KW-0121">Carboxypeptidase</keyword>
<dbReference type="Proteomes" id="UP000015100">
    <property type="component" value="Unassembled WGS sequence"/>
</dbReference>
<dbReference type="Gene3D" id="1.10.287.410">
    <property type="match status" value="1"/>
</dbReference>
<dbReference type="PANTHER" id="PTHR11802:SF113">
    <property type="entry name" value="SERINE CARBOXYPEPTIDASE CTSA-4.1"/>
    <property type="match status" value="1"/>
</dbReference>
<dbReference type="MEROPS" id="S10.010"/>
<protein>
    <recommendedName>
        <fullName evidence="2">carboxypeptidase C</fullName>
        <ecNumber evidence="2">3.4.16.5</ecNumber>
    </recommendedName>
</protein>
<keyword evidence="9" id="KW-1185">Reference proteome</keyword>
<feature type="chain" id="PRO_5004547779" description="carboxypeptidase C" evidence="7">
    <location>
        <begin position="18"/>
        <end position="464"/>
    </location>
</feature>
<evidence type="ECO:0000313" key="8">
    <source>
        <dbReference type="EMBL" id="EPS42480.1"/>
    </source>
</evidence>
<dbReference type="GO" id="GO:0006508">
    <property type="term" value="P:proteolysis"/>
    <property type="evidence" value="ECO:0007669"/>
    <property type="project" value="UniProtKB-KW"/>
</dbReference>
<dbReference type="HOGENOM" id="CLU_008523_10_4_1"/>
<comment type="caution">
    <text evidence="8">The sequence shown here is derived from an EMBL/GenBank/DDBJ whole genome shotgun (WGS) entry which is preliminary data.</text>
</comment>
<organism evidence="8 9">
    <name type="scientific">Dactylellina haptotyla (strain CBS 200.50)</name>
    <name type="common">Nematode-trapping fungus</name>
    <name type="synonym">Monacrosporium haptotylum</name>
    <dbReference type="NCBI Taxonomy" id="1284197"/>
    <lineage>
        <taxon>Eukaryota</taxon>
        <taxon>Fungi</taxon>
        <taxon>Dikarya</taxon>
        <taxon>Ascomycota</taxon>
        <taxon>Pezizomycotina</taxon>
        <taxon>Orbiliomycetes</taxon>
        <taxon>Orbiliales</taxon>
        <taxon>Orbiliaceae</taxon>
        <taxon>Dactylellina</taxon>
    </lineage>
</organism>
<dbReference type="EMBL" id="AQGS01000114">
    <property type="protein sequence ID" value="EPS42480.1"/>
    <property type="molecule type" value="Genomic_DNA"/>
</dbReference>
<name>S8AHF8_DACHA</name>
<gene>
    <name evidence="8" type="ORF">H072_3588</name>
</gene>
<reference evidence="8 9" key="1">
    <citation type="journal article" date="2013" name="PLoS Genet.">
        <title>Genomic mechanisms accounting for the adaptation to parasitism in nematode-trapping fungi.</title>
        <authorList>
            <person name="Meerupati T."/>
            <person name="Andersson K.M."/>
            <person name="Friman E."/>
            <person name="Kumar D."/>
            <person name="Tunlid A."/>
            <person name="Ahren D."/>
        </authorList>
    </citation>
    <scope>NUCLEOTIDE SEQUENCE [LARGE SCALE GENOMIC DNA]</scope>
    <source>
        <strain evidence="8 9">CBS 200.50</strain>
    </source>
</reference>
<reference evidence="9" key="2">
    <citation type="submission" date="2013-04" db="EMBL/GenBank/DDBJ databases">
        <title>Genomic mechanisms accounting for the adaptation to parasitism in nematode-trapping fungi.</title>
        <authorList>
            <person name="Ahren D.G."/>
        </authorList>
    </citation>
    <scope>NUCLEOTIDE SEQUENCE [LARGE SCALE GENOMIC DNA]</scope>
    <source>
        <strain evidence="9">CBS 200.50</strain>
    </source>
</reference>
<proteinExistence type="inferred from homology"/>
<evidence type="ECO:0000256" key="4">
    <source>
        <dbReference type="ARBA" id="ARBA00022670"/>
    </source>
</evidence>
<dbReference type="AlphaFoldDB" id="S8AHF8"/>
<dbReference type="InterPro" id="IPR029058">
    <property type="entry name" value="AB_hydrolase_fold"/>
</dbReference>
<dbReference type="OrthoDB" id="443318at2759"/>
<dbReference type="Pfam" id="PF00450">
    <property type="entry name" value="Peptidase_S10"/>
    <property type="match status" value="1"/>
</dbReference>
<dbReference type="eggNOG" id="KOG1282">
    <property type="taxonomic scope" value="Eukaryota"/>
</dbReference>
<dbReference type="GO" id="GO:0004185">
    <property type="term" value="F:serine-type carboxypeptidase activity"/>
    <property type="evidence" value="ECO:0007669"/>
    <property type="project" value="UniProtKB-EC"/>
</dbReference>
<keyword evidence="7" id="KW-0732">Signal</keyword>
<evidence type="ECO:0000313" key="9">
    <source>
        <dbReference type="Proteomes" id="UP000015100"/>
    </source>
</evidence>
<evidence type="ECO:0000256" key="7">
    <source>
        <dbReference type="SAM" id="SignalP"/>
    </source>
</evidence>
<dbReference type="PANTHER" id="PTHR11802">
    <property type="entry name" value="SERINE PROTEASE FAMILY S10 SERINE CARBOXYPEPTIDASE"/>
    <property type="match status" value="1"/>
</dbReference>
<evidence type="ECO:0000256" key="1">
    <source>
        <dbReference type="ARBA" id="ARBA00009431"/>
    </source>
</evidence>
<keyword evidence="6" id="KW-0325">Glycoprotein</keyword>
<comment type="similarity">
    <text evidence="1">Belongs to the peptidase S10 family.</text>
</comment>
<keyword evidence="5" id="KW-0378">Hydrolase</keyword>
<dbReference type="PRINTS" id="PR00724">
    <property type="entry name" value="CRBOXYPTASEC"/>
</dbReference>
<dbReference type="GO" id="GO:0000324">
    <property type="term" value="C:fungal-type vacuole"/>
    <property type="evidence" value="ECO:0007669"/>
    <property type="project" value="TreeGrafter"/>
</dbReference>
<dbReference type="STRING" id="1284197.S8AHF8"/>